<dbReference type="RefSeq" id="WP_307428570.1">
    <property type="nucleotide sequence ID" value="NZ_JAUSVK010000001.1"/>
</dbReference>
<evidence type="ECO:0000313" key="6">
    <source>
        <dbReference type="Proteomes" id="UP001237448"/>
    </source>
</evidence>
<dbReference type="CDD" id="cd07377">
    <property type="entry name" value="WHTH_GntR"/>
    <property type="match status" value="1"/>
</dbReference>
<dbReference type="InterPro" id="IPR036390">
    <property type="entry name" value="WH_DNA-bd_sf"/>
</dbReference>
<dbReference type="InterPro" id="IPR050679">
    <property type="entry name" value="Bact_HTH_transcr_reg"/>
</dbReference>
<keyword evidence="1" id="KW-0805">Transcription regulation</keyword>
<accession>A0ABU0FFG9</accession>
<name>A0ABU0FFG9_9HYPH</name>
<keyword evidence="2 5" id="KW-0238">DNA-binding</keyword>
<dbReference type="Pfam" id="PF07702">
    <property type="entry name" value="UTRA"/>
    <property type="match status" value="1"/>
</dbReference>
<dbReference type="SMART" id="SM00866">
    <property type="entry name" value="UTRA"/>
    <property type="match status" value="1"/>
</dbReference>
<dbReference type="EMBL" id="JAUSVK010000001">
    <property type="protein sequence ID" value="MDQ0393355.1"/>
    <property type="molecule type" value="Genomic_DNA"/>
</dbReference>
<dbReference type="Pfam" id="PF00392">
    <property type="entry name" value="GntR"/>
    <property type="match status" value="1"/>
</dbReference>
<organism evidence="5 6">
    <name type="scientific">Labrys monachus</name>
    <dbReference type="NCBI Taxonomy" id="217067"/>
    <lineage>
        <taxon>Bacteria</taxon>
        <taxon>Pseudomonadati</taxon>
        <taxon>Pseudomonadota</taxon>
        <taxon>Alphaproteobacteria</taxon>
        <taxon>Hyphomicrobiales</taxon>
        <taxon>Xanthobacteraceae</taxon>
        <taxon>Labrys</taxon>
    </lineage>
</organism>
<protein>
    <submittedName>
        <fullName evidence="5">DNA-binding GntR family transcriptional regulator</fullName>
    </submittedName>
</protein>
<keyword evidence="3" id="KW-0804">Transcription</keyword>
<dbReference type="PANTHER" id="PTHR44846:SF1">
    <property type="entry name" value="MANNOSYL-D-GLYCERATE TRANSPORT_METABOLISM SYSTEM REPRESSOR MNGR-RELATED"/>
    <property type="match status" value="1"/>
</dbReference>
<evidence type="ECO:0000256" key="2">
    <source>
        <dbReference type="ARBA" id="ARBA00023125"/>
    </source>
</evidence>
<dbReference type="InterPro" id="IPR036388">
    <property type="entry name" value="WH-like_DNA-bd_sf"/>
</dbReference>
<evidence type="ECO:0000256" key="1">
    <source>
        <dbReference type="ARBA" id="ARBA00023015"/>
    </source>
</evidence>
<dbReference type="SMART" id="SM00345">
    <property type="entry name" value="HTH_GNTR"/>
    <property type="match status" value="1"/>
</dbReference>
<dbReference type="PANTHER" id="PTHR44846">
    <property type="entry name" value="MANNOSYL-D-GLYCERATE TRANSPORT/METABOLISM SYSTEM REPRESSOR MNGR-RELATED"/>
    <property type="match status" value="1"/>
</dbReference>
<evidence type="ECO:0000313" key="5">
    <source>
        <dbReference type="EMBL" id="MDQ0393355.1"/>
    </source>
</evidence>
<keyword evidence="6" id="KW-1185">Reference proteome</keyword>
<sequence>MIDLAAGTERASEASLPDARTRPGTPLYLLVAKALQEDIRSGKYAVGSLLPTELALAEQHGVSRQTIRQAIGQLRQQGLLSARKGIGTRVEARQTQKRFSYSVMSATDLVEIAEGTELLVQSSEIVAAKGRLATELGCRANHRWLHLGCQRRIDGEPQPLSWIDVYIDWRFASSLKLPKVVRQALFVLVEKQSGEALTEIHQEIRATIVDGRMAAELSAVEGEPALEITRRYFGTGRRLLMMSINILPSDRFFYSVSLKRD</sequence>
<dbReference type="PROSITE" id="PS50949">
    <property type="entry name" value="HTH_GNTR"/>
    <property type="match status" value="1"/>
</dbReference>
<dbReference type="InterPro" id="IPR028978">
    <property type="entry name" value="Chorismate_lyase_/UTRA_dom_sf"/>
</dbReference>
<dbReference type="PRINTS" id="PR00035">
    <property type="entry name" value="HTHGNTR"/>
</dbReference>
<dbReference type="GO" id="GO:0003677">
    <property type="term" value="F:DNA binding"/>
    <property type="evidence" value="ECO:0007669"/>
    <property type="project" value="UniProtKB-KW"/>
</dbReference>
<proteinExistence type="predicted"/>
<dbReference type="Gene3D" id="3.40.1410.10">
    <property type="entry name" value="Chorismate lyase-like"/>
    <property type="match status" value="1"/>
</dbReference>
<dbReference type="InterPro" id="IPR011663">
    <property type="entry name" value="UTRA"/>
</dbReference>
<comment type="caution">
    <text evidence="5">The sequence shown here is derived from an EMBL/GenBank/DDBJ whole genome shotgun (WGS) entry which is preliminary data.</text>
</comment>
<evidence type="ECO:0000259" key="4">
    <source>
        <dbReference type="PROSITE" id="PS50949"/>
    </source>
</evidence>
<reference evidence="5 6" key="1">
    <citation type="submission" date="2023-07" db="EMBL/GenBank/DDBJ databases">
        <title>Genomic Encyclopedia of Type Strains, Phase IV (KMG-IV): sequencing the most valuable type-strain genomes for metagenomic binning, comparative biology and taxonomic classification.</title>
        <authorList>
            <person name="Goeker M."/>
        </authorList>
    </citation>
    <scope>NUCLEOTIDE SEQUENCE [LARGE SCALE GENOMIC DNA]</scope>
    <source>
        <strain evidence="5 6">DSM 5896</strain>
    </source>
</reference>
<dbReference type="SUPFAM" id="SSF46785">
    <property type="entry name" value="Winged helix' DNA-binding domain"/>
    <property type="match status" value="1"/>
</dbReference>
<dbReference type="Proteomes" id="UP001237448">
    <property type="component" value="Unassembled WGS sequence"/>
</dbReference>
<evidence type="ECO:0000256" key="3">
    <source>
        <dbReference type="ARBA" id="ARBA00023163"/>
    </source>
</evidence>
<dbReference type="InterPro" id="IPR000524">
    <property type="entry name" value="Tscrpt_reg_HTH_GntR"/>
</dbReference>
<dbReference type="Gene3D" id="1.10.10.10">
    <property type="entry name" value="Winged helix-like DNA-binding domain superfamily/Winged helix DNA-binding domain"/>
    <property type="match status" value="1"/>
</dbReference>
<feature type="domain" description="HTH gntR-type" evidence="4">
    <location>
        <begin position="25"/>
        <end position="93"/>
    </location>
</feature>
<dbReference type="SUPFAM" id="SSF64288">
    <property type="entry name" value="Chorismate lyase-like"/>
    <property type="match status" value="1"/>
</dbReference>
<gene>
    <name evidence="5" type="ORF">J3R73_003147</name>
</gene>